<feature type="compositionally biased region" description="Basic residues" evidence="1">
    <location>
        <begin position="1"/>
        <end position="12"/>
    </location>
</feature>
<feature type="region of interest" description="Disordered" evidence="1">
    <location>
        <begin position="1"/>
        <end position="40"/>
    </location>
</feature>
<evidence type="ECO:0000313" key="3">
    <source>
        <dbReference type="Proteomes" id="UP000273054"/>
    </source>
</evidence>
<name>A0A2R8FDK4_9VIRU</name>
<feature type="compositionally biased region" description="Polar residues" evidence="1">
    <location>
        <begin position="30"/>
        <end position="39"/>
    </location>
</feature>
<keyword evidence="3" id="KW-1185">Reference proteome</keyword>
<dbReference type="Proteomes" id="UP000273054">
    <property type="component" value="Segment"/>
</dbReference>
<reference evidence="2" key="1">
    <citation type="submission" date="2018-03" db="EMBL/GenBank/DDBJ databases">
        <authorList>
            <consortium name="Urmite Genomes"/>
        </authorList>
    </citation>
    <scope>NUCLEOTIDE SEQUENCE [LARGE SCALE GENOMIC DNA]</scope>
    <source>
        <strain evidence="2">IHUMI-27.7</strain>
    </source>
</reference>
<sequence>MFRTKKAVKGARRIREEDTHSPLPEEDLFSRNNTPTSAFTEEDKAFDFLRTLSPPSVERREDTQCHLESKELRNTLRKLGNSLYYLASIIPDEDNWICHFVDTPPHKDNLTKAKDEVISISATLTSITEQPILLPFGDKPMECGFPRQVEFTLTCDLGRTSVEAYHICERGVHKLIFPEEVTISGREYNLRNILPVHLEH</sequence>
<evidence type="ECO:0000313" key="2">
    <source>
        <dbReference type="EMBL" id="SPN79058.1"/>
    </source>
</evidence>
<organism evidence="2">
    <name type="scientific">Brazilian cedratvirus IHUMI</name>
    <dbReference type="NCBI Taxonomy" id="2126980"/>
    <lineage>
        <taxon>Viruses</taxon>
        <taxon>Pithoviruses</taxon>
        <taxon>Orthocedratvirinae</taxon>
        <taxon>Alphacedratvirus</taxon>
        <taxon>Alphacedratvirus brasiliense</taxon>
    </lineage>
</organism>
<gene>
    <name evidence="2" type="ORF">BRZCDTV_135</name>
</gene>
<protein>
    <submittedName>
        <fullName evidence="2">Uncharacterized protein</fullName>
    </submittedName>
</protein>
<dbReference type="EMBL" id="LT994651">
    <property type="protein sequence ID" value="SPN79058.1"/>
    <property type="molecule type" value="Genomic_DNA"/>
</dbReference>
<accession>A0A2R8FDK4</accession>
<evidence type="ECO:0000256" key="1">
    <source>
        <dbReference type="SAM" id="MobiDB-lite"/>
    </source>
</evidence>
<proteinExistence type="predicted"/>